<dbReference type="AlphaFoldDB" id="A0A0A0L9J0"/>
<reference evidence="1 2" key="3">
    <citation type="journal article" date="2010" name="BMC Genomics">
        <title>Transcriptome sequencing and comparative analysis of cucumber flowers with different sex types.</title>
        <authorList>
            <person name="Guo S."/>
            <person name="Zheng Y."/>
            <person name="Joung J.G."/>
            <person name="Liu S."/>
            <person name="Zhang Z."/>
            <person name="Crasta O.R."/>
            <person name="Sobral B.W."/>
            <person name="Xu Y."/>
            <person name="Huang S."/>
            <person name="Fei Z."/>
        </authorList>
    </citation>
    <scope>NUCLEOTIDE SEQUENCE [LARGE SCALE GENOMIC DNA]</scope>
    <source>
        <strain evidence="2">cv. 9930</strain>
    </source>
</reference>
<reference evidence="1 2" key="2">
    <citation type="journal article" date="2009" name="PLoS ONE">
        <title>An integrated genetic and cytogenetic map of the cucumber genome.</title>
        <authorList>
            <person name="Ren Y."/>
            <person name="Zhang Z."/>
            <person name="Liu J."/>
            <person name="Staub J.E."/>
            <person name="Han Y."/>
            <person name="Cheng Z."/>
            <person name="Li X."/>
            <person name="Lu J."/>
            <person name="Miao H."/>
            <person name="Kang H."/>
            <person name="Xie B."/>
            <person name="Gu X."/>
            <person name="Wang X."/>
            <person name="Du Y."/>
            <person name="Jin W."/>
            <person name="Huang S."/>
        </authorList>
    </citation>
    <scope>NUCLEOTIDE SEQUENCE [LARGE SCALE GENOMIC DNA]</scope>
    <source>
        <strain evidence="2">cv. 9930</strain>
    </source>
</reference>
<dbReference type="Gramene" id="KGN58488">
    <property type="protein sequence ID" value="KGN58488"/>
    <property type="gene ID" value="Csa_3G651730"/>
</dbReference>
<dbReference type="Proteomes" id="UP000029981">
    <property type="component" value="Chromosome 3"/>
</dbReference>
<evidence type="ECO:0000313" key="2">
    <source>
        <dbReference type="Proteomes" id="UP000029981"/>
    </source>
</evidence>
<keyword evidence="2" id="KW-1185">Reference proteome</keyword>
<name>A0A0A0L9J0_CUCSA</name>
<protein>
    <submittedName>
        <fullName evidence="1">Uncharacterized protein</fullName>
    </submittedName>
</protein>
<sequence length="95" mass="10630">MEIKMRKKEGKMRKKKKRMTFCDDNFQCHLKIVGSYPTTVDAFNKASTVPFCHASEDIASPDTPMNASGDVLSSDGVKMASEDPKFLAVKIQSKR</sequence>
<evidence type="ECO:0000313" key="1">
    <source>
        <dbReference type="EMBL" id="KGN58488.1"/>
    </source>
</evidence>
<accession>A0A0A0L9J0</accession>
<reference evidence="1 2" key="1">
    <citation type="journal article" date="2009" name="Nat. Genet.">
        <title>The genome of the cucumber, Cucumis sativus L.</title>
        <authorList>
            <person name="Huang S."/>
            <person name="Li R."/>
            <person name="Zhang Z."/>
            <person name="Li L."/>
            <person name="Gu X."/>
            <person name="Fan W."/>
            <person name="Lucas W.J."/>
            <person name="Wang X."/>
            <person name="Xie B."/>
            <person name="Ni P."/>
            <person name="Ren Y."/>
            <person name="Zhu H."/>
            <person name="Li J."/>
            <person name="Lin K."/>
            <person name="Jin W."/>
            <person name="Fei Z."/>
            <person name="Li G."/>
            <person name="Staub J."/>
            <person name="Kilian A."/>
            <person name="van der Vossen E.A."/>
            <person name="Wu Y."/>
            <person name="Guo J."/>
            <person name="He J."/>
            <person name="Jia Z."/>
            <person name="Ren Y."/>
            <person name="Tian G."/>
            <person name="Lu Y."/>
            <person name="Ruan J."/>
            <person name="Qian W."/>
            <person name="Wang M."/>
            <person name="Huang Q."/>
            <person name="Li B."/>
            <person name="Xuan Z."/>
            <person name="Cao J."/>
            <person name="Asan"/>
            <person name="Wu Z."/>
            <person name="Zhang J."/>
            <person name="Cai Q."/>
            <person name="Bai Y."/>
            <person name="Zhao B."/>
            <person name="Han Y."/>
            <person name="Li Y."/>
            <person name="Li X."/>
            <person name="Wang S."/>
            <person name="Shi Q."/>
            <person name="Liu S."/>
            <person name="Cho W.K."/>
            <person name="Kim J.Y."/>
            <person name="Xu Y."/>
            <person name="Heller-Uszynska K."/>
            <person name="Miao H."/>
            <person name="Cheng Z."/>
            <person name="Zhang S."/>
            <person name="Wu J."/>
            <person name="Yang Y."/>
            <person name="Kang H."/>
            <person name="Li M."/>
            <person name="Liang H."/>
            <person name="Ren X."/>
            <person name="Shi Z."/>
            <person name="Wen M."/>
            <person name="Jian M."/>
            <person name="Yang H."/>
            <person name="Zhang G."/>
            <person name="Yang Z."/>
            <person name="Chen R."/>
            <person name="Liu S."/>
            <person name="Li J."/>
            <person name="Ma L."/>
            <person name="Liu H."/>
            <person name="Zhou Y."/>
            <person name="Zhao J."/>
            <person name="Fang X."/>
            <person name="Li G."/>
            <person name="Fang L."/>
            <person name="Li Y."/>
            <person name="Liu D."/>
            <person name="Zheng H."/>
            <person name="Zhang Y."/>
            <person name="Qin N."/>
            <person name="Li Z."/>
            <person name="Yang G."/>
            <person name="Yang S."/>
            <person name="Bolund L."/>
            <person name="Kristiansen K."/>
            <person name="Zheng H."/>
            <person name="Li S."/>
            <person name="Zhang X."/>
            <person name="Yang H."/>
            <person name="Wang J."/>
            <person name="Sun R."/>
            <person name="Zhang B."/>
            <person name="Jiang S."/>
            <person name="Wang J."/>
            <person name="Du Y."/>
            <person name="Li S."/>
        </authorList>
    </citation>
    <scope>NUCLEOTIDE SEQUENCE [LARGE SCALE GENOMIC DNA]</scope>
    <source>
        <strain evidence="2">cv. 9930</strain>
    </source>
</reference>
<reference evidence="1 2" key="4">
    <citation type="journal article" date="2011" name="BMC Genomics">
        <title>RNA-Seq improves annotation of protein-coding genes in the cucumber genome.</title>
        <authorList>
            <person name="Li Z."/>
            <person name="Zhang Z."/>
            <person name="Yan P."/>
            <person name="Huang S."/>
            <person name="Fei Z."/>
            <person name="Lin K."/>
        </authorList>
    </citation>
    <scope>NUCLEOTIDE SEQUENCE [LARGE SCALE GENOMIC DNA]</scope>
    <source>
        <strain evidence="2">cv. 9930</strain>
    </source>
</reference>
<proteinExistence type="predicted"/>
<organism evidence="1 2">
    <name type="scientific">Cucumis sativus</name>
    <name type="common">Cucumber</name>
    <dbReference type="NCBI Taxonomy" id="3659"/>
    <lineage>
        <taxon>Eukaryota</taxon>
        <taxon>Viridiplantae</taxon>
        <taxon>Streptophyta</taxon>
        <taxon>Embryophyta</taxon>
        <taxon>Tracheophyta</taxon>
        <taxon>Spermatophyta</taxon>
        <taxon>Magnoliopsida</taxon>
        <taxon>eudicotyledons</taxon>
        <taxon>Gunneridae</taxon>
        <taxon>Pentapetalae</taxon>
        <taxon>rosids</taxon>
        <taxon>fabids</taxon>
        <taxon>Cucurbitales</taxon>
        <taxon>Cucurbitaceae</taxon>
        <taxon>Benincaseae</taxon>
        <taxon>Cucumis</taxon>
    </lineage>
</organism>
<dbReference type="EMBL" id="CM002924">
    <property type="protein sequence ID" value="KGN58488.1"/>
    <property type="molecule type" value="Genomic_DNA"/>
</dbReference>
<gene>
    <name evidence="1" type="ORF">Csa_3G651730</name>
</gene>